<dbReference type="InterPro" id="IPR003140">
    <property type="entry name" value="PLipase/COase/thioEstase"/>
</dbReference>
<dbReference type="InterPro" id="IPR050565">
    <property type="entry name" value="LYPA1-2/EST-like"/>
</dbReference>
<dbReference type="STRING" id="914237.A0A1E1K232"/>
<comment type="caution">
    <text evidence="4">The sequence shown here is derived from an EMBL/GenBank/DDBJ whole genome shotgun (WGS) entry which is preliminary data.</text>
</comment>
<proteinExistence type="inferred from homology"/>
<feature type="domain" description="Phospholipase/carboxylesterase/thioesterase" evidence="3">
    <location>
        <begin position="28"/>
        <end position="186"/>
    </location>
</feature>
<dbReference type="InterPro" id="IPR029058">
    <property type="entry name" value="AB_hydrolase_fold"/>
</dbReference>
<comment type="similarity">
    <text evidence="1">Belongs to the AB hydrolase superfamily. AB hydrolase 2 family.</text>
</comment>
<reference evidence="5" key="1">
    <citation type="submission" date="2016-03" db="EMBL/GenBank/DDBJ databases">
        <authorList>
            <person name="Ploux O."/>
        </authorList>
    </citation>
    <scope>NUCLEOTIDE SEQUENCE [LARGE SCALE GENOMIC DNA]</scope>
    <source>
        <strain evidence="5">UK7</strain>
    </source>
</reference>
<dbReference type="SUPFAM" id="SSF53474">
    <property type="entry name" value="alpha/beta-Hydrolases"/>
    <property type="match status" value="1"/>
</dbReference>
<evidence type="ECO:0000313" key="4">
    <source>
        <dbReference type="EMBL" id="CZS92158.1"/>
    </source>
</evidence>
<evidence type="ECO:0000259" key="3">
    <source>
        <dbReference type="Pfam" id="PF02230"/>
    </source>
</evidence>
<evidence type="ECO:0000256" key="1">
    <source>
        <dbReference type="ARBA" id="ARBA00006499"/>
    </source>
</evidence>
<evidence type="ECO:0000256" key="2">
    <source>
        <dbReference type="SAM" id="MobiDB-lite"/>
    </source>
</evidence>
<dbReference type="PANTHER" id="PTHR10655">
    <property type="entry name" value="LYSOPHOSPHOLIPASE-RELATED"/>
    <property type="match status" value="1"/>
</dbReference>
<evidence type="ECO:0000313" key="5">
    <source>
        <dbReference type="Proteomes" id="UP000178129"/>
    </source>
</evidence>
<dbReference type="Pfam" id="PF02230">
    <property type="entry name" value="Abhydrolase_2"/>
    <property type="match status" value="2"/>
</dbReference>
<feature type="region of interest" description="Disordered" evidence="2">
    <location>
        <begin position="1"/>
        <end position="36"/>
    </location>
</feature>
<protein>
    <submittedName>
        <fullName evidence="4">Related to phospholipase/esterase</fullName>
    </submittedName>
</protein>
<keyword evidence="5" id="KW-1185">Reference proteome</keyword>
<dbReference type="GO" id="GO:0052689">
    <property type="term" value="F:carboxylic ester hydrolase activity"/>
    <property type="evidence" value="ECO:0007669"/>
    <property type="project" value="TreeGrafter"/>
</dbReference>
<organism evidence="4 5">
    <name type="scientific">Rhynchosporium graminicola</name>
    <dbReference type="NCBI Taxonomy" id="2792576"/>
    <lineage>
        <taxon>Eukaryota</taxon>
        <taxon>Fungi</taxon>
        <taxon>Dikarya</taxon>
        <taxon>Ascomycota</taxon>
        <taxon>Pezizomycotina</taxon>
        <taxon>Leotiomycetes</taxon>
        <taxon>Helotiales</taxon>
        <taxon>Ploettnerulaceae</taxon>
        <taxon>Rhynchosporium</taxon>
    </lineage>
</organism>
<feature type="domain" description="Phospholipase/carboxylesterase/thioesterase" evidence="3">
    <location>
        <begin position="239"/>
        <end position="303"/>
    </location>
</feature>
<sequence>MSSTQEPANGGILKEKKPRTPNGQYPEPEISSPQSEHRQTFVILHGRGSTAKKLIPPLLEMETTSKSNLQKAFPHAKLVFLTASRTRATLYGRAYTHQWVNGWKMDDFDNRQDLMTPGLHTSCKYVHGILQKEIAVIGEQNVVLWGLSQGCATSLTSLLTWDGKPFAATVGMCGYLPFATQIEEIATGKVADAEDDGISFSDDEEGGSLFEGERVDKGSLSTQAVQFLRDQVDLEDKAGMVFQEIPVFLGHGIDDAIVPVEMGRNARNCIELVGGDVKMIEYEGLDHWYSPAMLDDIFAFLSQRLRIHE</sequence>
<gene>
    <name evidence="4" type="ORF">RCO7_00730</name>
</gene>
<dbReference type="Proteomes" id="UP000178129">
    <property type="component" value="Unassembled WGS sequence"/>
</dbReference>
<dbReference type="GO" id="GO:0008474">
    <property type="term" value="F:palmitoyl-(protein) hydrolase activity"/>
    <property type="evidence" value="ECO:0007669"/>
    <property type="project" value="TreeGrafter"/>
</dbReference>
<dbReference type="AlphaFoldDB" id="A0A1E1K232"/>
<name>A0A1E1K232_9HELO</name>
<dbReference type="EMBL" id="FJUW01000005">
    <property type="protein sequence ID" value="CZS92158.1"/>
    <property type="molecule type" value="Genomic_DNA"/>
</dbReference>
<accession>A0A1E1K232</accession>
<dbReference type="PANTHER" id="PTHR10655:SF64">
    <property type="entry name" value="PHOSPHOLIPASE_CARBOXYLESTERASE_THIOESTERASE DOMAIN-CONTAINING PROTEIN"/>
    <property type="match status" value="1"/>
</dbReference>
<dbReference type="InParanoid" id="A0A1E1K232"/>
<dbReference type="GO" id="GO:0005737">
    <property type="term" value="C:cytoplasm"/>
    <property type="evidence" value="ECO:0007669"/>
    <property type="project" value="TreeGrafter"/>
</dbReference>
<dbReference type="Gene3D" id="3.40.50.1820">
    <property type="entry name" value="alpha/beta hydrolase"/>
    <property type="match status" value="1"/>
</dbReference>